<dbReference type="EMBL" id="KZ678151">
    <property type="protein sequence ID" value="PSN60060.1"/>
    <property type="molecule type" value="Genomic_DNA"/>
</dbReference>
<protein>
    <submittedName>
        <fullName evidence="1">Uncharacterized protein</fullName>
    </submittedName>
</protein>
<accession>A0A2T2N3S5</accession>
<reference evidence="1 2" key="1">
    <citation type="journal article" date="2018" name="Front. Microbiol.">
        <title>Genome-Wide Analysis of Corynespora cassiicola Leaf Fall Disease Putative Effectors.</title>
        <authorList>
            <person name="Lopez D."/>
            <person name="Ribeiro S."/>
            <person name="Label P."/>
            <person name="Fumanal B."/>
            <person name="Venisse J.S."/>
            <person name="Kohler A."/>
            <person name="de Oliveira R.R."/>
            <person name="Labutti K."/>
            <person name="Lipzen A."/>
            <person name="Lail K."/>
            <person name="Bauer D."/>
            <person name="Ohm R.A."/>
            <person name="Barry K.W."/>
            <person name="Spatafora J."/>
            <person name="Grigoriev I.V."/>
            <person name="Martin F.M."/>
            <person name="Pujade-Renaud V."/>
        </authorList>
    </citation>
    <scope>NUCLEOTIDE SEQUENCE [LARGE SCALE GENOMIC DNA]</scope>
    <source>
        <strain evidence="1 2">Philippines</strain>
    </source>
</reference>
<gene>
    <name evidence="1" type="ORF">BS50DRAFT_656280</name>
</gene>
<organism evidence="1 2">
    <name type="scientific">Corynespora cassiicola Philippines</name>
    <dbReference type="NCBI Taxonomy" id="1448308"/>
    <lineage>
        <taxon>Eukaryota</taxon>
        <taxon>Fungi</taxon>
        <taxon>Dikarya</taxon>
        <taxon>Ascomycota</taxon>
        <taxon>Pezizomycotina</taxon>
        <taxon>Dothideomycetes</taxon>
        <taxon>Pleosporomycetidae</taxon>
        <taxon>Pleosporales</taxon>
        <taxon>Corynesporascaceae</taxon>
        <taxon>Corynespora</taxon>
    </lineage>
</organism>
<keyword evidence="2" id="KW-1185">Reference proteome</keyword>
<sequence>MPDKTSLKLVITFSLGCLPRLPLRRRPLLELLTTLLSEEEALLIDNHSSIDPVEAEYPRDHSDYQLERRRAREAAFQRTVENPAFRTRTIILTDFQSNNDLGRAVAAEYAEAAQRAGRLFLPIYLDCDIDENARRVASSQRKISGTTKLWSAEVLADMRAIEGMGGITLDVTHMSPEEAAGRLDRENGRLRV</sequence>
<proteinExistence type="predicted"/>
<dbReference type="OrthoDB" id="5426988at2759"/>
<dbReference type="AlphaFoldDB" id="A0A2T2N3S5"/>
<dbReference type="STRING" id="1448308.A0A2T2N3S5"/>
<dbReference type="Gene3D" id="3.40.50.300">
    <property type="entry name" value="P-loop containing nucleotide triphosphate hydrolases"/>
    <property type="match status" value="1"/>
</dbReference>
<name>A0A2T2N3S5_CORCC</name>
<evidence type="ECO:0000313" key="2">
    <source>
        <dbReference type="Proteomes" id="UP000240883"/>
    </source>
</evidence>
<dbReference type="InterPro" id="IPR027417">
    <property type="entry name" value="P-loop_NTPase"/>
</dbReference>
<dbReference type="Proteomes" id="UP000240883">
    <property type="component" value="Unassembled WGS sequence"/>
</dbReference>
<evidence type="ECO:0000313" key="1">
    <source>
        <dbReference type="EMBL" id="PSN60060.1"/>
    </source>
</evidence>